<dbReference type="GO" id="GO:0005634">
    <property type="term" value="C:nucleus"/>
    <property type="evidence" value="ECO:0007669"/>
    <property type="project" value="InterPro"/>
</dbReference>
<dbReference type="AlphaFoldDB" id="A0A9Q0R682"/>
<evidence type="ECO:0000313" key="1">
    <source>
        <dbReference type="EMBL" id="KAJ5068739.1"/>
    </source>
</evidence>
<dbReference type="EMBL" id="JAPDFW010000114">
    <property type="protein sequence ID" value="KAJ5068739.1"/>
    <property type="molecule type" value="Genomic_DNA"/>
</dbReference>
<name>A0A9Q0R682_ANAIG</name>
<accession>A0A9Q0R682</accession>
<sequence>MENKKSSVDDEFIEFIEKNPPQIPKEFINFWLMKYGLICEDSRVQNLISFLLQKFFDEILDRAIPFSETRTRKQIQTEKNDFSLKLEDLVPSIPRNQSRIPVYLFDPNFQKYAQQENIQRRKRKKDDEK</sequence>
<dbReference type="Pfam" id="PF03540">
    <property type="entry name" value="TAF10"/>
    <property type="match status" value="1"/>
</dbReference>
<gene>
    <name evidence="1" type="ORF">M0811_02682</name>
</gene>
<keyword evidence="2" id="KW-1185">Reference proteome</keyword>
<proteinExistence type="predicted"/>
<protein>
    <submittedName>
        <fullName evidence="1">Transcription initiation factor tfiid subunit 10</fullName>
    </submittedName>
</protein>
<dbReference type="InterPro" id="IPR003923">
    <property type="entry name" value="TAF10"/>
</dbReference>
<comment type="caution">
    <text evidence="1">The sequence shown here is derived from an EMBL/GenBank/DDBJ whole genome shotgun (WGS) entry which is preliminary data.</text>
</comment>
<organism evidence="1 2">
    <name type="scientific">Anaeramoeba ignava</name>
    <name type="common">Anaerobic marine amoeba</name>
    <dbReference type="NCBI Taxonomy" id="1746090"/>
    <lineage>
        <taxon>Eukaryota</taxon>
        <taxon>Metamonada</taxon>
        <taxon>Anaeramoebidae</taxon>
        <taxon>Anaeramoeba</taxon>
    </lineage>
</organism>
<dbReference type="GO" id="GO:0006352">
    <property type="term" value="P:DNA-templated transcription initiation"/>
    <property type="evidence" value="ECO:0007669"/>
    <property type="project" value="InterPro"/>
</dbReference>
<reference evidence="1" key="1">
    <citation type="submission" date="2022-10" db="EMBL/GenBank/DDBJ databases">
        <title>Novel sulphate-reducing endosymbionts in the free-living metamonad Anaeramoeba.</title>
        <authorList>
            <person name="Jerlstrom-Hultqvist J."/>
            <person name="Cepicka I."/>
            <person name="Gallot-Lavallee L."/>
            <person name="Salas-Leiva D."/>
            <person name="Curtis B.A."/>
            <person name="Zahonova K."/>
            <person name="Pipaliya S."/>
            <person name="Dacks J."/>
            <person name="Roger A.J."/>
        </authorList>
    </citation>
    <scope>NUCLEOTIDE SEQUENCE</scope>
    <source>
        <strain evidence="1">BMAN</strain>
    </source>
</reference>
<evidence type="ECO:0000313" key="2">
    <source>
        <dbReference type="Proteomes" id="UP001149090"/>
    </source>
</evidence>
<dbReference type="Proteomes" id="UP001149090">
    <property type="component" value="Unassembled WGS sequence"/>
</dbReference>
<dbReference type="OrthoDB" id="154356at2759"/>